<accession>A0AA90HD72</accession>
<keyword evidence="1" id="KW-0472">Membrane</keyword>
<dbReference type="AlphaFoldDB" id="A0AA90HD72"/>
<feature type="transmembrane region" description="Helical" evidence="1">
    <location>
        <begin position="17"/>
        <end position="36"/>
    </location>
</feature>
<evidence type="ECO:0000313" key="3">
    <source>
        <dbReference type="EMBL" id="MDI5974222.1"/>
    </source>
</evidence>
<dbReference type="EMBL" id="JAAGKO020000066">
    <property type="protein sequence ID" value="MDI5966981.1"/>
    <property type="molecule type" value="Genomic_DNA"/>
</dbReference>
<protein>
    <recommendedName>
        <fullName evidence="5">Secreted protein</fullName>
    </recommendedName>
</protein>
<evidence type="ECO:0000313" key="4">
    <source>
        <dbReference type="Proteomes" id="UP001156398"/>
    </source>
</evidence>
<sequence>MQPSAGPDHPHTRAQTVHWLATGVGIAAVVVAFSLARPPGAAASSDASGQDLPNATAVRYPVDCAGGPVDVVGREAVDMDADGRTELVAEVRCHTETGTPPSGLYVLQPGPWPGDRPRIVATLLSPTSKYSLTGLTSDGRTVTAAVHGYSSDKIPRCCPDLERQYSWIWRDGRFLAQAGPHSGDV</sequence>
<evidence type="ECO:0008006" key="5">
    <source>
        <dbReference type="Google" id="ProtNLM"/>
    </source>
</evidence>
<dbReference type="RefSeq" id="WP_271315824.1">
    <property type="nucleotide sequence ID" value="NZ_JAAGKO020000066.1"/>
</dbReference>
<evidence type="ECO:0000256" key="1">
    <source>
        <dbReference type="SAM" id="Phobius"/>
    </source>
</evidence>
<proteinExistence type="predicted"/>
<reference evidence="3 4" key="1">
    <citation type="submission" date="2023-05" db="EMBL/GenBank/DDBJ databases">
        <title>Streptantibioticus silvisoli sp. nov., acidotolerant actinomycetes 1 from pine litter.</title>
        <authorList>
            <person name="Swiecimska M."/>
            <person name="Golinska P."/>
            <person name="Sangal V."/>
            <person name="Wachnowicz B."/>
            <person name="Goodfellow M."/>
        </authorList>
    </citation>
    <scope>NUCLEOTIDE SEQUENCE</scope>
    <source>
        <strain evidence="3">SL13</strain>
        <strain evidence="2 4">SL54</strain>
    </source>
</reference>
<comment type="caution">
    <text evidence="3">The sequence shown here is derived from an EMBL/GenBank/DDBJ whole genome shotgun (WGS) entry which is preliminary data.</text>
</comment>
<gene>
    <name evidence="2" type="ORF">POF43_030345</name>
    <name evidence="3" type="ORF">POF50_033585</name>
</gene>
<keyword evidence="1" id="KW-1133">Transmembrane helix</keyword>
<dbReference type="Proteomes" id="UP001156398">
    <property type="component" value="Unassembled WGS sequence"/>
</dbReference>
<evidence type="ECO:0000313" key="2">
    <source>
        <dbReference type="EMBL" id="MDI5966981.1"/>
    </source>
</evidence>
<keyword evidence="1" id="KW-0812">Transmembrane</keyword>
<organism evidence="3">
    <name type="scientific">Streptantibioticus silvisoli</name>
    <dbReference type="NCBI Taxonomy" id="2705255"/>
    <lineage>
        <taxon>Bacteria</taxon>
        <taxon>Bacillati</taxon>
        <taxon>Actinomycetota</taxon>
        <taxon>Actinomycetes</taxon>
        <taxon>Kitasatosporales</taxon>
        <taxon>Streptomycetaceae</taxon>
        <taxon>Streptantibioticus</taxon>
    </lineage>
</organism>
<keyword evidence="4" id="KW-1185">Reference proteome</keyword>
<dbReference type="EMBL" id="JABXJJ020000064">
    <property type="protein sequence ID" value="MDI5974222.1"/>
    <property type="molecule type" value="Genomic_DNA"/>
</dbReference>
<name>A0AA90HD72_9ACTN</name>